<organism evidence="2 3">
    <name type="scientific">Extensimonas vulgaris</name>
    <dbReference type="NCBI Taxonomy" id="1031594"/>
    <lineage>
        <taxon>Bacteria</taxon>
        <taxon>Pseudomonadati</taxon>
        <taxon>Pseudomonadota</taxon>
        <taxon>Betaproteobacteria</taxon>
        <taxon>Burkholderiales</taxon>
        <taxon>Comamonadaceae</taxon>
        <taxon>Extensimonas</taxon>
    </lineage>
</organism>
<proteinExistence type="predicted"/>
<dbReference type="InterPro" id="IPR006683">
    <property type="entry name" value="Thioestr_dom"/>
</dbReference>
<dbReference type="CDD" id="cd03443">
    <property type="entry name" value="PaaI_thioesterase"/>
    <property type="match status" value="1"/>
</dbReference>
<keyword evidence="3" id="KW-1185">Reference proteome</keyword>
<dbReference type="Pfam" id="PF03061">
    <property type="entry name" value="4HBT"/>
    <property type="match status" value="1"/>
</dbReference>
<name>A0A369AMB1_9BURK</name>
<gene>
    <name evidence="2" type="ORF">DFR45_10545</name>
</gene>
<accession>A0A369AMB1</accession>
<evidence type="ECO:0000313" key="3">
    <source>
        <dbReference type="Proteomes" id="UP000252174"/>
    </source>
</evidence>
<dbReference type="Proteomes" id="UP000252174">
    <property type="component" value="Unassembled WGS sequence"/>
</dbReference>
<protein>
    <submittedName>
        <fullName evidence="2">Acyl-coenzyme A thioesterase PaaI-like protein</fullName>
    </submittedName>
</protein>
<feature type="domain" description="Thioesterase" evidence="1">
    <location>
        <begin position="59"/>
        <end position="131"/>
    </location>
</feature>
<dbReference type="OrthoDB" id="9813158at2"/>
<dbReference type="InterPro" id="IPR029069">
    <property type="entry name" value="HotDog_dom_sf"/>
</dbReference>
<sequence>MSWADRINQARANNDWRPLIDAVPFARFLDLRIDVKGEEFTCILPFQEKLIGNPILPALHGGATGGFLECAGIFYLLWHMDSQELPKTIDFSIDYLRSGRPKDTYANVFMVKQGQRVANLRIQAWQESPDKPIALGHGNFMLRG</sequence>
<comment type="caution">
    <text evidence="2">The sequence shown here is derived from an EMBL/GenBank/DDBJ whole genome shotgun (WGS) entry which is preliminary data.</text>
</comment>
<evidence type="ECO:0000259" key="1">
    <source>
        <dbReference type="Pfam" id="PF03061"/>
    </source>
</evidence>
<dbReference type="Gene3D" id="3.10.129.10">
    <property type="entry name" value="Hotdog Thioesterase"/>
    <property type="match status" value="1"/>
</dbReference>
<dbReference type="GO" id="GO:0016790">
    <property type="term" value="F:thiolester hydrolase activity"/>
    <property type="evidence" value="ECO:0007669"/>
    <property type="project" value="UniProtKB-ARBA"/>
</dbReference>
<evidence type="ECO:0000313" key="2">
    <source>
        <dbReference type="EMBL" id="RCX09416.1"/>
    </source>
</evidence>
<dbReference type="EMBL" id="QPJU01000005">
    <property type="protein sequence ID" value="RCX09416.1"/>
    <property type="molecule type" value="Genomic_DNA"/>
</dbReference>
<dbReference type="SUPFAM" id="SSF54637">
    <property type="entry name" value="Thioesterase/thiol ester dehydrase-isomerase"/>
    <property type="match status" value="1"/>
</dbReference>
<reference evidence="2 3" key="1">
    <citation type="submission" date="2018-07" db="EMBL/GenBank/DDBJ databases">
        <title>Genomic Encyclopedia of Type Strains, Phase IV (KMG-IV): sequencing the most valuable type-strain genomes for metagenomic binning, comparative biology and taxonomic classification.</title>
        <authorList>
            <person name="Goeker M."/>
        </authorList>
    </citation>
    <scope>NUCLEOTIDE SEQUENCE [LARGE SCALE GENOMIC DNA]</scope>
    <source>
        <strain evidence="2 3">DSM 100911</strain>
    </source>
</reference>
<dbReference type="RefSeq" id="WP_114483293.1">
    <property type="nucleotide sequence ID" value="NZ_QPJU01000005.1"/>
</dbReference>
<dbReference type="AlphaFoldDB" id="A0A369AMB1"/>